<dbReference type="EMBL" id="CP012541">
    <property type="protein sequence ID" value="ALF46983.1"/>
    <property type="molecule type" value="Genomic_DNA"/>
</dbReference>
<dbReference type="InterPro" id="IPR001853">
    <property type="entry name" value="DSBA-like_thioredoxin_dom"/>
</dbReference>
<proteinExistence type="inferred from homology"/>
<dbReference type="PANTHER" id="PTHR35891">
    <property type="entry name" value="THIOL:DISULFIDE INTERCHANGE PROTEIN DSBA"/>
    <property type="match status" value="1"/>
</dbReference>
<dbReference type="GeneID" id="28661941"/>
<reference evidence="9" key="1">
    <citation type="submission" date="2015-08" db="EMBL/GenBank/DDBJ databases">
        <title>Comparative genomics of the Campylobacter concisus group.</title>
        <authorList>
            <person name="Miller W.G."/>
            <person name="Yee E."/>
            <person name="Chapman M.H."/>
            <person name="Huynh S."/>
            <person name="Bono J.L."/>
            <person name="On S.L.W."/>
            <person name="St Leger J."/>
            <person name="Foster G."/>
            <person name="Parker C.T."/>
        </authorList>
    </citation>
    <scope>NUCLEOTIDE SEQUENCE [LARGE SCALE GENOMIC DNA]</scope>
    <source>
        <strain evidence="9">ATCC 33237</strain>
    </source>
</reference>
<evidence type="ECO:0000259" key="7">
    <source>
        <dbReference type="Pfam" id="PF01323"/>
    </source>
</evidence>
<protein>
    <recommendedName>
        <fullName evidence="2">Thiol:disulfide interchange protein DsbA</fullName>
    </recommendedName>
</protein>
<dbReference type="AlphaFoldDB" id="A0A0M4SS47"/>
<dbReference type="InterPro" id="IPR050824">
    <property type="entry name" value="Thiol_disulfide_DsbA"/>
</dbReference>
<dbReference type="Proteomes" id="UP000066049">
    <property type="component" value="Chromosome"/>
</dbReference>
<dbReference type="GO" id="GO:0016491">
    <property type="term" value="F:oxidoreductase activity"/>
    <property type="evidence" value="ECO:0007669"/>
    <property type="project" value="InterPro"/>
</dbReference>
<dbReference type="RefSeq" id="WP_054196076.1">
    <property type="nucleotide sequence ID" value="NZ_CABMKQ010000002.1"/>
</dbReference>
<evidence type="ECO:0000256" key="1">
    <source>
        <dbReference type="ARBA" id="ARBA00005791"/>
    </source>
</evidence>
<evidence type="ECO:0000256" key="5">
    <source>
        <dbReference type="ARBA" id="ARBA00023284"/>
    </source>
</evidence>
<dbReference type="SUPFAM" id="SSF52833">
    <property type="entry name" value="Thioredoxin-like"/>
    <property type="match status" value="1"/>
</dbReference>
<dbReference type="PATRIC" id="fig|199.248.peg.290"/>
<dbReference type="CDD" id="cd03019">
    <property type="entry name" value="DsbA_DsbA"/>
    <property type="match status" value="1"/>
</dbReference>
<evidence type="ECO:0000256" key="3">
    <source>
        <dbReference type="ARBA" id="ARBA00022729"/>
    </source>
</evidence>
<keyword evidence="5" id="KW-0676">Redox-active center</keyword>
<organism evidence="8 9">
    <name type="scientific">Campylobacter concisus</name>
    <dbReference type="NCBI Taxonomy" id="199"/>
    <lineage>
        <taxon>Bacteria</taxon>
        <taxon>Pseudomonadati</taxon>
        <taxon>Campylobacterota</taxon>
        <taxon>Epsilonproteobacteria</taxon>
        <taxon>Campylobacterales</taxon>
        <taxon>Campylobacteraceae</taxon>
        <taxon>Campylobacter</taxon>
    </lineage>
</organism>
<evidence type="ECO:0000256" key="6">
    <source>
        <dbReference type="SAM" id="SignalP"/>
    </source>
</evidence>
<dbReference type="KEGG" id="ccoc:CCON33237_0274"/>
<evidence type="ECO:0000313" key="8">
    <source>
        <dbReference type="EMBL" id="ALF46983.1"/>
    </source>
</evidence>
<dbReference type="InterPro" id="IPR023205">
    <property type="entry name" value="DsbA/DsbL"/>
</dbReference>
<keyword evidence="3 6" id="KW-0732">Signal</keyword>
<evidence type="ECO:0000256" key="2">
    <source>
        <dbReference type="ARBA" id="ARBA00013831"/>
    </source>
</evidence>
<dbReference type="Pfam" id="PF01323">
    <property type="entry name" value="DSBA"/>
    <property type="match status" value="1"/>
</dbReference>
<feature type="signal peptide" evidence="6">
    <location>
        <begin position="1"/>
        <end position="21"/>
    </location>
</feature>
<keyword evidence="4" id="KW-1015">Disulfide bond</keyword>
<feature type="domain" description="DSBA-like thioredoxin" evidence="7">
    <location>
        <begin position="40"/>
        <end position="208"/>
    </location>
</feature>
<gene>
    <name evidence="8" type="primary">dsbA2</name>
    <name evidence="8" type="ORF">CCON33237_0274</name>
</gene>
<dbReference type="InterPro" id="IPR036249">
    <property type="entry name" value="Thioredoxin-like_sf"/>
</dbReference>
<sequence length="213" mass="24030">MKFIKMLILSTFFALNLSALTEGVEYQTLAKPLDVPKNSVVKVFSYDCTHCYKFDRTITRKLMSKLEDVKFIPYHLSTKGKLGETASKIFAALIFIDETNGIDLLSDESKFKQAKFAIYKARHDEKDDFNDGKDKERFINLALKAAHVSKDNYEKALNSDRAKELLDAWFASYDVASISGVPAFVVSGKYLINLSAASSIDEMAKIIQELLDK</sequence>
<dbReference type="PANTHER" id="PTHR35891:SF3">
    <property type="entry name" value="THIOL:DISULFIDE INTERCHANGE PROTEIN DSBL"/>
    <property type="match status" value="1"/>
</dbReference>
<dbReference type="PIRSF" id="PIRSF001488">
    <property type="entry name" value="Tdi_protein"/>
    <property type="match status" value="1"/>
</dbReference>
<name>A0A0M4SS47_9BACT</name>
<dbReference type="Gene3D" id="3.40.30.10">
    <property type="entry name" value="Glutaredoxin"/>
    <property type="match status" value="1"/>
</dbReference>
<evidence type="ECO:0000256" key="4">
    <source>
        <dbReference type="ARBA" id="ARBA00023157"/>
    </source>
</evidence>
<comment type="similarity">
    <text evidence="1">Belongs to the thioredoxin family. DsbA subfamily.</text>
</comment>
<evidence type="ECO:0000313" key="9">
    <source>
        <dbReference type="Proteomes" id="UP000066049"/>
    </source>
</evidence>
<feature type="chain" id="PRO_5005801710" description="Thiol:disulfide interchange protein DsbA" evidence="6">
    <location>
        <begin position="22"/>
        <end position="213"/>
    </location>
</feature>
<accession>A0A0M4SS47</accession>